<keyword evidence="1 5" id="KW-0673">Quorum sensing</keyword>
<evidence type="ECO:0000256" key="6">
    <source>
        <dbReference type="RuleBase" id="RU361135"/>
    </source>
</evidence>
<dbReference type="PROSITE" id="PS51187">
    <property type="entry name" value="AUTOINDUCER_SYNTH_2"/>
    <property type="match status" value="1"/>
</dbReference>
<sequence length="204" mass="23102">MFKVHIVDWSNRRAYQRHLENYFRVRYEIYVDGRKWRQLERPIPLEIDAFDTKHSVYLLGIDEDGNIAGGSRLVPTLRPHVLSEVFPTLAGNEPPRGADVYEWTRFFIAPSLRRSGGSSRAAGLVLCGLLEACLKLGIGRISVVCEAFWPERLEQLGWHVTRLGRVLNHPDGDILAMLIQVDEKTLESTRVAYCLDDASVIVGG</sequence>
<evidence type="ECO:0000256" key="1">
    <source>
        <dbReference type="ARBA" id="ARBA00022654"/>
    </source>
</evidence>
<dbReference type="Pfam" id="PF00765">
    <property type="entry name" value="Autoind_synth"/>
    <property type="match status" value="1"/>
</dbReference>
<dbReference type="Gene3D" id="3.40.630.30">
    <property type="match status" value="1"/>
</dbReference>
<dbReference type="GO" id="GO:0009372">
    <property type="term" value="P:quorum sensing"/>
    <property type="evidence" value="ECO:0007669"/>
    <property type="project" value="UniProtKB-UniRule"/>
</dbReference>
<dbReference type="EC" id="2.3.1.184" evidence="6"/>
<evidence type="ECO:0000313" key="7">
    <source>
        <dbReference type="EMBL" id="PSJ56242.1"/>
    </source>
</evidence>
<comment type="caution">
    <text evidence="7">The sequence shown here is derived from an EMBL/GenBank/DDBJ whole genome shotgun (WGS) entry which is preliminary data.</text>
</comment>
<evidence type="ECO:0000256" key="4">
    <source>
        <dbReference type="ARBA" id="ARBA00022929"/>
    </source>
</evidence>
<dbReference type="PRINTS" id="PR01549">
    <property type="entry name" value="AUTOINDCRSYN"/>
</dbReference>
<gene>
    <name evidence="7" type="ORF">C7I85_25000</name>
</gene>
<dbReference type="AlphaFoldDB" id="A0A2P7S1B7"/>
<evidence type="ECO:0000256" key="3">
    <source>
        <dbReference type="ARBA" id="ARBA00022691"/>
    </source>
</evidence>
<keyword evidence="4 5" id="KW-0071">Autoinducer synthesis</keyword>
<dbReference type="GO" id="GO:0007165">
    <property type="term" value="P:signal transduction"/>
    <property type="evidence" value="ECO:0007669"/>
    <property type="project" value="TreeGrafter"/>
</dbReference>
<proteinExistence type="inferred from homology"/>
<keyword evidence="3 6" id="KW-0949">S-adenosyl-L-methionine</keyword>
<dbReference type="PANTHER" id="PTHR39322:SF1">
    <property type="entry name" value="ISOVALERYL-HOMOSERINE LACTONE SYNTHASE"/>
    <property type="match status" value="1"/>
</dbReference>
<dbReference type="InterPro" id="IPR001690">
    <property type="entry name" value="Autoind_synthase"/>
</dbReference>
<name>A0A2P7S1B7_9HYPH</name>
<dbReference type="Proteomes" id="UP000240653">
    <property type="component" value="Unassembled WGS sequence"/>
</dbReference>
<organism evidence="7 8">
    <name type="scientific">Pseudaminobacter soli</name>
    <name type="common">ex Li et al. 2025</name>
    <dbReference type="NCBI Taxonomy" id="1295366"/>
    <lineage>
        <taxon>Bacteria</taxon>
        <taxon>Pseudomonadati</taxon>
        <taxon>Pseudomonadota</taxon>
        <taxon>Alphaproteobacteria</taxon>
        <taxon>Hyphomicrobiales</taxon>
        <taxon>Phyllobacteriaceae</taxon>
        <taxon>Pseudaminobacter</taxon>
    </lineage>
</organism>
<comment type="similarity">
    <text evidence="5 6">Belongs to the autoinducer synthase family.</text>
</comment>
<reference evidence="7 8" key="1">
    <citation type="submission" date="2018-03" db="EMBL/GenBank/DDBJ databases">
        <title>The draft genome of Mesorhizobium soli JCM 19897.</title>
        <authorList>
            <person name="Li L."/>
            <person name="Liu L."/>
            <person name="Liang L."/>
            <person name="Wang T."/>
            <person name="Zhang X."/>
        </authorList>
    </citation>
    <scope>NUCLEOTIDE SEQUENCE [LARGE SCALE GENOMIC DNA]</scope>
    <source>
        <strain evidence="7 8">JCM 19897</strain>
    </source>
</reference>
<dbReference type="InterPro" id="IPR016181">
    <property type="entry name" value="Acyl_CoA_acyltransferase"/>
</dbReference>
<evidence type="ECO:0000256" key="5">
    <source>
        <dbReference type="PROSITE-ProRule" id="PRU00533"/>
    </source>
</evidence>
<dbReference type="PANTHER" id="PTHR39322">
    <property type="entry name" value="ACYL-HOMOSERINE-LACTONE SYNTHASE"/>
    <property type="match status" value="1"/>
</dbReference>
<accession>A0A2P7S1B7</accession>
<dbReference type="SUPFAM" id="SSF55729">
    <property type="entry name" value="Acyl-CoA N-acyltransferases (Nat)"/>
    <property type="match status" value="1"/>
</dbReference>
<protein>
    <recommendedName>
        <fullName evidence="6">Acyl-homoserine-lactone synthase</fullName>
        <ecNumber evidence="6">2.3.1.184</ecNumber>
    </recommendedName>
    <alternativeName>
        <fullName evidence="6">Autoinducer synthesis protein</fullName>
    </alternativeName>
</protein>
<evidence type="ECO:0000313" key="8">
    <source>
        <dbReference type="Proteomes" id="UP000240653"/>
    </source>
</evidence>
<comment type="catalytic activity">
    <reaction evidence="6">
        <text>a fatty acyl-[ACP] + S-adenosyl-L-methionine = an N-acyl-L-homoserine lactone + S-methyl-5'-thioadenosine + holo-[ACP] + H(+)</text>
        <dbReference type="Rhea" id="RHEA:10096"/>
        <dbReference type="Rhea" id="RHEA-COMP:9685"/>
        <dbReference type="Rhea" id="RHEA-COMP:14125"/>
        <dbReference type="ChEBI" id="CHEBI:15378"/>
        <dbReference type="ChEBI" id="CHEBI:17509"/>
        <dbReference type="ChEBI" id="CHEBI:55474"/>
        <dbReference type="ChEBI" id="CHEBI:59789"/>
        <dbReference type="ChEBI" id="CHEBI:64479"/>
        <dbReference type="ChEBI" id="CHEBI:138651"/>
        <dbReference type="EC" id="2.3.1.184"/>
    </reaction>
</comment>
<evidence type="ECO:0000256" key="2">
    <source>
        <dbReference type="ARBA" id="ARBA00022679"/>
    </source>
</evidence>
<dbReference type="RefSeq" id="WP_106726726.1">
    <property type="nucleotide sequence ID" value="NZ_PXYL01000019.1"/>
</dbReference>
<keyword evidence="2 6" id="KW-0808">Transferase</keyword>
<keyword evidence="8" id="KW-1185">Reference proteome</keyword>
<dbReference type="EMBL" id="PXYL01000019">
    <property type="protein sequence ID" value="PSJ56242.1"/>
    <property type="molecule type" value="Genomic_DNA"/>
</dbReference>
<dbReference type="OrthoDB" id="6169313at2"/>
<dbReference type="GO" id="GO:0061579">
    <property type="term" value="F:N-acyl homoserine lactone synthase activity"/>
    <property type="evidence" value="ECO:0007669"/>
    <property type="project" value="UniProtKB-UniRule"/>
</dbReference>